<keyword evidence="4" id="KW-0472">Membrane</keyword>
<dbReference type="AlphaFoldDB" id="A0A554X5L3"/>
<evidence type="ECO:0000256" key="6">
    <source>
        <dbReference type="ARBA" id="ARBA00023288"/>
    </source>
</evidence>
<reference evidence="7 8" key="1">
    <citation type="submission" date="2019-07" db="EMBL/GenBank/DDBJ databases">
        <title>Tepidimonas charontis SPSP-6 draft genome.</title>
        <authorList>
            <person name="Da Costa M.S."/>
            <person name="Froufe H.J.C."/>
            <person name="Egas C."/>
            <person name="Albuquerque L."/>
        </authorList>
    </citation>
    <scope>NUCLEOTIDE SEQUENCE [LARGE SCALE GENOMIC DNA]</scope>
    <source>
        <strain evidence="7 8">SPSP-6</strain>
    </source>
</reference>
<dbReference type="RefSeq" id="WP_144329207.1">
    <property type="nucleotide sequence ID" value="NZ_VJON01000049.1"/>
</dbReference>
<comment type="caution">
    <text evidence="7">The sequence shown here is derived from an EMBL/GenBank/DDBJ whole genome shotgun (WGS) entry which is preliminary data.</text>
</comment>
<sequence>MIRLVSVLVLGLGVTLAGCNTVAGLGKDIQKGGQVLQDAAKK</sequence>
<evidence type="ECO:0000256" key="1">
    <source>
        <dbReference type="ARBA" id="ARBA00010296"/>
    </source>
</evidence>
<keyword evidence="8" id="KW-1185">Reference proteome</keyword>
<keyword evidence="3" id="KW-0732">Signal</keyword>
<evidence type="ECO:0000256" key="4">
    <source>
        <dbReference type="ARBA" id="ARBA00023136"/>
    </source>
</evidence>
<keyword evidence="2" id="KW-1003">Cell membrane</keyword>
<dbReference type="PROSITE" id="PS51257">
    <property type="entry name" value="PROKAR_LIPOPROTEIN"/>
    <property type="match status" value="1"/>
</dbReference>
<keyword evidence="5" id="KW-0564">Palmitate</keyword>
<organism evidence="7 8">
    <name type="scientific">Tepidimonas charontis</name>
    <dbReference type="NCBI Taxonomy" id="2267262"/>
    <lineage>
        <taxon>Bacteria</taxon>
        <taxon>Pseudomonadati</taxon>
        <taxon>Pseudomonadota</taxon>
        <taxon>Betaproteobacteria</taxon>
        <taxon>Burkholderiales</taxon>
        <taxon>Tepidimonas</taxon>
    </lineage>
</organism>
<protein>
    <submittedName>
        <fullName evidence="7">Entericidin EcnA/B family protein</fullName>
    </submittedName>
</protein>
<dbReference type="GO" id="GO:0009636">
    <property type="term" value="P:response to toxic substance"/>
    <property type="evidence" value="ECO:0007669"/>
    <property type="project" value="InterPro"/>
</dbReference>
<evidence type="ECO:0000256" key="2">
    <source>
        <dbReference type="ARBA" id="ARBA00022475"/>
    </source>
</evidence>
<evidence type="ECO:0000256" key="3">
    <source>
        <dbReference type="ARBA" id="ARBA00022729"/>
    </source>
</evidence>
<dbReference type="Pfam" id="PF08085">
    <property type="entry name" value="Entericidin"/>
    <property type="match status" value="1"/>
</dbReference>
<name>A0A554X5L3_9BURK</name>
<keyword evidence="6" id="KW-0449">Lipoprotein</keyword>
<comment type="similarity">
    <text evidence="1">Belongs to the EcnA/EcnB lipoprotein family.</text>
</comment>
<dbReference type="GO" id="GO:0016020">
    <property type="term" value="C:membrane"/>
    <property type="evidence" value="ECO:0007669"/>
    <property type="project" value="InterPro"/>
</dbReference>
<gene>
    <name evidence="7" type="ORF">Tchar_02345</name>
</gene>
<dbReference type="Proteomes" id="UP000318294">
    <property type="component" value="Unassembled WGS sequence"/>
</dbReference>
<evidence type="ECO:0000256" key="5">
    <source>
        <dbReference type="ARBA" id="ARBA00023139"/>
    </source>
</evidence>
<accession>A0A554X5L3</accession>
<evidence type="ECO:0000313" key="8">
    <source>
        <dbReference type="Proteomes" id="UP000318294"/>
    </source>
</evidence>
<proteinExistence type="inferred from homology"/>
<dbReference type="EMBL" id="VJON01000049">
    <property type="protein sequence ID" value="TSE31046.1"/>
    <property type="molecule type" value="Genomic_DNA"/>
</dbReference>
<evidence type="ECO:0000313" key="7">
    <source>
        <dbReference type="EMBL" id="TSE31046.1"/>
    </source>
</evidence>
<dbReference type="InterPro" id="IPR012556">
    <property type="entry name" value="Entericidin"/>
</dbReference>